<protein>
    <submittedName>
        <fullName evidence="2">Unplaced genomic scaffold K443scaffold_53, whole genome shotgun sequence</fullName>
    </submittedName>
</protein>
<keyword evidence="3" id="KW-1185">Reference proteome</keyword>
<organism evidence="2 3">
    <name type="scientific">Laccaria amethystina LaAM-08-1</name>
    <dbReference type="NCBI Taxonomy" id="1095629"/>
    <lineage>
        <taxon>Eukaryota</taxon>
        <taxon>Fungi</taxon>
        <taxon>Dikarya</taxon>
        <taxon>Basidiomycota</taxon>
        <taxon>Agaricomycotina</taxon>
        <taxon>Agaricomycetes</taxon>
        <taxon>Agaricomycetidae</taxon>
        <taxon>Agaricales</taxon>
        <taxon>Agaricineae</taxon>
        <taxon>Hydnangiaceae</taxon>
        <taxon>Laccaria</taxon>
    </lineage>
</organism>
<reference evidence="2 3" key="1">
    <citation type="submission" date="2014-04" db="EMBL/GenBank/DDBJ databases">
        <authorList>
            <consortium name="DOE Joint Genome Institute"/>
            <person name="Kuo A."/>
            <person name="Kohler A."/>
            <person name="Nagy L.G."/>
            <person name="Floudas D."/>
            <person name="Copeland A."/>
            <person name="Barry K.W."/>
            <person name="Cichocki N."/>
            <person name="Veneault-Fourrey C."/>
            <person name="LaButti K."/>
            <person name="Lindquist E.A."/>
            <person name="Lipzen A."/>
            <person name="Lundell T."/>
            <person name="Morin E."/>
            <person name="Murat C."/>
            <person name="Sun H."/>
            <person name="Tunlid A."/>
            <person name="Henrissat B."/>
            <person name="Grigoriev I.V."/>
            <person name="Hibbett D.S."/>
            <person name="Martin F."/>
            <person name="Nordberg H.P."/>
            <person name="Cantor M.N."/>
            <person name="Hua S.X."/>
        </authorList>
    </citation>
    <scope>NUCLEOTIDE SEQUENCE [LARGE SCALE GENOMIC DNA]</scope>
    <source>
        <strain evidence="2 3">LaAM-08-1</strain>
    </source>
</reference>
<name>A0A0C9XD00_9AGAR</name>
<dbReference type="EMBL" id="KN838588">
    <property type="protein sequence ID" value="KIK02776.1"/>
    <property type="molecule type" value="Genomic_DNA"/>
</dbReference>
<dbReference type="STRING" id="1095629.A0A0C9XD00"/>
<dbReference type="Proteomes" id="UP000054477">
    <property type="component" value="Unassembled WGS sequence"/>
</dbReference>
<reference evidence="3" key="2">
    <citation type="submission" date="2015-01" db="EMBL/GenBank/DDBJ databases">
        <title>Evolutionary Origins and Diversification of the Mycorrhizal Mutualists.</title>
        <authorList>
            <consortium name="DOE Joint Genome Institute"/>
            <consortium name="Mycorrhizal Genomics Consortium"/>
            <person name="Kohler A."/>
            <person name="Kuo A."/>
            <person name="Nagy L.G."/>
            <person name="Floudas D."/>
            <person name="Copeland A."/>
            <person name="Barry K.W."/>
            <person name="Cichocki N."/>
            <person name="Veneault-Fourrey C."/>
            <person name="LaButti K."/>
            <person name="Lindquist E.A."/>
            <person name="Lipzen A."/>
            <person name="Lundell T."/>
            <person name="Morin E."/>
            <person name="Murat C."/>
            <person name="Riley R."/>
            <person name="Ohm R."/>
            <person name="Sun H."/>
            <person name="Tunlid A."/>
            <person name="Henrissat B."/>
            <person name="Grigoriev I.V."/>
            <person name="Hibbett D.S."/>
            <person name="Martin F."/>
        </authorList>
    </citation>
    <scope>NUCLEOTIDE SEQUENCE [LARGE SCALE GENOMIC DNA]</scope>
    <source>
        <strain evidence="3">LaAM-08-1</strain>
    </source>
</reference>
<dbReference type="HOGENOM" id="CLU_1825603_0_0_1"/>
<feature type="region of interest" description="Disordered" evidence="1">
    <location>
        <begin position="46"/>
        <end position="141"/>
    </location>
</feature>
<evidence type="ECO:0000313" key="2">
    <source>
        <dbReference type="EMBL" id="KIK02776.1"/>
    </source>
</evidence>
<evidence type="ECO:0000256" key="1">
    <source>
        <dbReference type="SAM" id="MobiDB-lite"/>
    </source>
</evidence>
<feature type="compositionally biased region" description="Acidic residues" evidence="1">
    <location>
        <begin position="92"/>
        <end position="110"/>
    </location>
</feature>
<gene>
    <name evidence="2" type="ORF">K443DRAFT_5908</name>
</gene>
<dbReference type="AlphaFoldDB" id="A0A0C9XD00"/>
<feature type="region of interest" description="Disordered" evidence="1">
    <location>
        <begin position="1"/>
        <end position="22"/>
    </location>
</feature>
<evidence type="ECO:0000313" key="3">
    <source>
        <dbReference type="Proteomes" id="UP000054477"/>
    </source>
</evidence>
<feature type="compositionally biased region" description="Basic and acidic residues" evidence="1">
    <location>
        <begin position="122"/>
        <end position="141"/>
    </location>
</feature>
<proteinExistence type="predicted"/>
<sequence length="141" mass="15816">MPSSSSAATGSPLHPHLVATTSTSELANTLTLPAPVSNYGGYVQREEEQARFQQPVASSTREDRWTTLTPASDDIQSPDGVEYQRRRRGQGQEEEEEQQREQEQQEEEDPTVPTRRCSVKGCKKDLRNRETSKVESRARGV</sequence>
<accession>A0A0C9XD00</accession>